<feature type="region of interest" description="Disordered" evidence="2">
    <location>
        <begin position="68"/>
        <end position="119"/>
    </location>
</feature>
<keyword evidence="1" id="KW-0175">Coiled coil</keyword>
<reference evidence="3 4" key="1">
    <citation type="submission" date="2023-05" db="EMBL/GenBank/DDBJ databases">
        <title>A 100% complete, gapless, phased diploid assembly of the Scenedesmus obliquus UTEX 3031 genome.</title>
        <authorList>
            <person name="Biondi T.C."/>
            <person name="Hanschen E.R."/>
            <person name="Kwon T."/>
            <person name="Eng W."/>
            <person name="Kruse C.P.S."/>
            <person name="Koehler S.I."/>
            <person name="Kunde Y."/>
            <person name="Gleasner C.D."/>
            <person name="You Mak K.T."/>
            <person name="Polle J."/>
            <person name="Hovde B.T."/>
            <person name="Starkenburg S.R."/>
        </authorList>
    </citation>
    <scope>NUCLEOTIDE SEQUENCE [LARGE SCALE GENOMIC DNA]</scope>
    <source>
        <strain evidence="3 4">DOE0152z</strain>
    </source>
</reference>
<feature type="compositionally biased region" description="Low complexity" evidence="2">
    <location>
        <begin position="103"/>
        <end position="115"/>
    </location>
</feature>
<organism evidence="3 4">
    <name type="scientific">Tetradesmus obliquus</name>
    <name type="common">Green alga</name>
    <name type="synonym">Acutodesmus obliquus</name>
    <dbReference type="NCBI Taxonomy" id="3088"/>
    <lineage>
        <taxon>Eukaryota</taxon>
        <taxon>Viridiplantae</taxon>
        <taxon>Chlorophyta</taxon>
        <taxon>core chlorophytes</taxon>
        <taxon>Chlorophyceae</taxon>
        <taxon>CS clade</taxon>
        <taxon>Sphaeropleales</taxon>
        <taxon>Scenedesmaceae</taxon>
        <taxon>Tetradesmus</taxon>
    </lineage>
</organism>
<evidence type="ECO:0000313" key="4">
    <source>
        <dbReference type="Proteomes" id="UP001244341"/>
    </source>
</evidence>
<evidence type="ECO:0000256" key="2">
    <source>
        <dbReference type="SAM" id="MobiDB-lite"/>
    </source>
</evidence>
<dbReference type="EMBL" id="CP126219">
    <property type="protein sequence ID" value="WIA20613.1"/>
    <property type="molecule type" value="Genomic_DNA"/>
</dbReference>
<feature type="coiled-coil region" evidence="1">
    <location>
        <begin position="123"/>
        <end position="150"/>
    </location>
</feature>
<evidence type="ECO:0000256" key="1">
    <source>
        <dbReference type="SAM" id="Coils"/>
    </source>
</evidence>
<protein>
    <submittedName>
        <fullName evidence="3">Uncharacterized protein</fullName>
    </submittedName>
</protein>
<dbReference type="Proteomes" id="UP001244341">
    <property type="component" value="Chromosome 12b"/>
</dbReference>
<name>A0ABY8ULY9_TETOB</name>
<evidence type="ECO:0000313" key="3">
    <source>
        <dbReference type="EMBL" id="WIA20613.1"/>
    </source>
</evidence>
<gene>
    <name evidence="3" type="ORF">OEZ85_004996</name>
</gene>
<keyword evidence="4" id="KW-1185">Reference proteome</keyword>
<feature type="compositionally biased region" description="Polar residues" evidence="2">
    <location>
        <begin position="76"/>
        <end position="86"/>
    </location>
</feature>
<accession>A0ABY8ULY9</accession>
<proteinExistence type="predicted"/>
<sequence length="151" mass="16746">MRVTAIQGQKLDAGVLVRFPKFSRLIAREASPISLQHRMYVVHVVQAHANVRAKPRGCSTFHTAHGAGRATRHMLHTQSSSSNKEQQIIYMPPLQEQQALLRSSSSNSSSSSSSSKCDIREQLDSLDVLKAALSAEAAEQQRQQQQQQQQV</sequence>